<dbReference type="PANTHER" id="PTHR47698:SF2">
    <property type="entry name" value="FATTY-ACID-BINDING PROTEIN 3, CHLOROPLASTIC"/>
    <property type="match status" value="1"/>
</dbReference>
<keyword evidence="3" id="KW-1185">Reference proteome</keyword>
<evidence type="ECO:0000313" key="2">
    <source>
        <dbReference type="EMBL" id="EJK66536.1"/>
    </source>
</evidence>
<dbReference type="PANTHER" id="PTHR47698">
    <property type="entry name" value="FATTY-ACID-BINDING PROTEIN 3, CHLOROPLASTIC"/>
    <property type="match status" value="1"/>
</dbReference>
<name>K0SZR9_THAOC</name>
<protein>
    <submittedName>
        <fullName evidence="2">Uncharacterized protein</fullName>
    </submittedName>
</protein>
<feature type="compositionally biased region" description="Basic and acidic residues" evidence="1">
    <location>
        <begin position="221"/>
        <end position="236"/>
    </location>
</feature>
<feature type="non-terminal residue" evidence="2">
    <location>
        <position position="380"/>
    </location>
</feature>
<feature type="compositionally biased region" description="Low complexity" evidence="1">
    <location>
        <begin position="363"/>
        <end position="380"/>
    </location>
</feature>
<proteinExistence type="predicted"/>
<gene>
    <name evidence="2" type="ORF">THAOC_12541</name>
</gene>
<dbReference type="AlphaFoldDB" id="K0SZR9"/>
<sequence length="380" mass="39860">MYCTPSVLKESKSQSSLNKAARSLDGTTGEVSFVLHMTYNVSGGKIASAIGESVKPHYNGHPSHVKDLEKLIIDGVNKKGKEQSLKGTVFGFDCSSIGVKVLVNGSSQGTVRYGGLGEAVVDVFTGAENCPALKAARSTVLAFRSVASADVSAHPPPPPLLESPLDEPCHVPHGVHLESVRASSDLDAGCVRRERGSVRGRRRGRGAPDSHVPSRAGRRRRGEDRGLARVPPEKPGPRTRVVPPGRGRTTRRSCQCGDTCRESHSTPSPPSSPSLEGDGKPSASGERAGHTVEVPPSLPLGRRVRPRKVAAVPVPSPGGPDDETALGTARITHVSLAPAPRNRPPGPRGRRRYGTAPPPEPSTTRTDARANTAADTAVAG</sequence>
<feature type="region of interest" description="Disordered" evidence="1">
    <location>
        <begin position="191"/>
        <end position="380"/>
    </location>
</feature>
<evidence type="ECO:0000313" key="3">
    <source>
        <dbReference type="Proteomes" id="UP000266841"/>
    </source>
</evidence>
<comment type="caution">
    <text evidence="2">The sequence shown here is derived from an EMBL/GenBank/DDBJ whole genome shotgun (WGS) entry which is preliminary data.</text>
</comment>
<dbReference type="EMBL" id="AGNL01014808">
    <property type="protein sequence ID" value="EJK66536.1"/>
    <property type="molecule type" value="Genomic_DNA"/>
</dbReference>
<evidence type="ECO:0000256" key="1">
    <source>
        <dbReference type="SAM" id="MobiDB-lite"/>
    </source>
</evidence>
<accession>K0SZR9</accession>
<organism evidence="2 3">
    <name type="scientific">Thalassiosira oceanica</name>
    <name type="common">Marine diatom</name>
    <dbReference type="NCBI Taxonomy" id="159749"/>
    <lineage>
        <taxon>Eukaryota</taxon>
        <taxon>Sar</taxon>
        <taxon>Stramenopiles</taxon>
        <taxon>Ochrophyta</taxon>
        <taxon>Bacillariophyta</taxon>
        <taxon>Coscinodiscophyceae</taxon>
        <taxon>Thalassiosirophycidae</taxon>
        <taxon>Thalassiosirales</taxon>
        <taxon>Thalassiosiraceae</taxon>
        <taxon>Thalassiosira</taxon>
    </lineage>
</organism>
<reference evidence="2 3" key="1">
    <citation type="journal article" date="2012" name="Genome Biol.">
        <title>Genome and low-iron response of an oceanic diatom adapted to chronic iron limitation.</title>
        <authorList>
            <person name="Lommer M."/>
            <person name="Specht M."/>
            <person name="Roy A.S."/>
            <person name="Kraemer L."/>
            <person name="Andreson R."/>
            <person name="Gutowska M.A."/>
            <person name="Wolf J."/>
            <person name="Bergner S.V."/>
            <person name="Schilhabel M.B."/>
            <person name="Klostermeier U.C."/>
            <person name="Beiko R.G."/>
            <person name="Rosenstiel P."/>
            <person name="Hippler M."/>
            <person name="Laroche J."/>
        </authorList>
    </citation>
    <scope>NUCLEOTIDE SEQUENCE [LARGE SCALE GENOMIC DNA]</scope>
    <source>
        <strain evidence="2 3">CCMP1005</strain>
    </source>
</reference>
<feature type="compositionally biased region" description="Low complexity" evidence="1">
    <location>
        <begin position="238"/>
        <end position="247"/>
    </location>
</feature>
<dbReference type="Proteomes" id="UP000266841">
    <property type="component" value="Unassembled WGS sequence"/>
</dbReference>